<evidence type="ECO:0000313" key="1">
    <source>
        <dbReference type="EMBL" id="XBS89663.1"/>
    </source>
</evidence>
<organism evidence="1">
    <name type="scientific">Rhodanobacter sp. IGA1.0</name>
    <dbReference type="NCBI Taxonomy" id="3158582"/>
    <lineage>
        <taxon>Bacteria</taxon>
        <taxon>Pseudomonadati</taxon>
        <taxon>Pseudomonadota</taxon>
        <taxon>Gammaproteobacteria</taxon>
        <taxon>Lysobacterales</taxon>
        <taxon>Rhodanobacteraceae</taxon>
        <taxon>Rhodanobacter</taxon>
    </lineage>
</organism>
<dbReference type="AlphaFoldDB" id="A0AAU7QLS0"/>
<dbReference type="RefSeq" id="WP_350016072.1">
    <property type="nucleotide sequence ID" value="NZ_CP157948.1"/>
</dbReference>
<sequence length="500" mass="55410">MAAVLSPSVIEASNKARDAFLRAIDPGAFPPPPRPTVGGAPPPPGPAAKKLMSGAYYGDSFFRMISEIITRQSAVLKTGTTTENLDYAGWFNYFFTEAKKSAQPEAMGRILSVIFDLDSVLSRDNLKLVQKAGFTFPASLSTDFARMIAIDPAVVPFGVLDYLLNEGFETFPPVDAKSGGVDTGEGTVEDPKVSHVFGTDFDLQSATSTQPTDRHTTPNYLIFYRGDNRLPKMVIEHGGARCRADLAHWRKAAHVDEPWHPWKDAATSRKMWIRKGNADNDYFTVNSIGMDFHISCAYPMLRLSEIDKTLTGDIRDWTDAERARLRSSGKADFCLIQPAKGPQKEFALCDKTRVYLCAFKDDTLLSPTYTRNTYPEMGVRDVSLNQIIAWVEIERFHHNADLRKSGSARPNICYDSTTEGSTMTIVVRDWGWMNGATGAKNVLAIANPAVFENRLNSFKGSSFEINHSRLLSRNSTTYIVSTRQHAPNVWATVAPATLKK</sequence>
<reference evidence="1" key="1">
    <citation type="submission" date="2024-06" db="EMBL/GenBank/DDBJ databases">
        <authorList>
            <person name="Sun Y."/>
        </authorList>
    </citation>
    <scope>NUCLEOTIDE SEQUENCE</scope>
    <source>
        <strain evidence="1">IGA1.0</strain>
    </source>
</reference>
<protein>
    <submittedName>
        <fullName evidence="1">Uncharacterized protein</fullName>
    </submittedName>
</protein>
<gene>
    <name evidence="1" type="ORF">ABNK63_14870</name>
</gene>
<name>A0AAU7QLS0_9GAMM</name>
<proteinExistence type="predicted"/>
<dbReference type="EMBL" id="CP157948">
    <property type="protein sequence ID" value="XBS89663.1"/>
    <property type="molecule type" value="Genomic_DNA"/>
</dbReference>
<accession>A0AAU7QLS0</accession>